<dbReference type="Pfam" id="PF02384">
    <property type="entry name" value="N6_Mtase"/>
    <property type="match status" value="1"/>
</dbReference>
<comment type="catalytic activity">
    <reaction evidence="7">
        <text>a 2'-deoxyadenosine in DNA + S-adenosyl-L-methionine = an N(6)-methyl-2'-deoxyadenosine in DNA + S-adenosyl-L-homocysteine + H(+)</text>
        <dbReference type="Rhea" id="RHEA:15197"/>
        <dbReference type="Rhea" id="RHEA-COMP:12418"/>
        <dbReference type="Rhea" id="RHEA-COMP:12419"/>
        <dbReference type="ChEBI" id="CHEBI:15378"/>
        <dbReference type="ChEBI" id="CHEBI:57856"/>
        <dbReference type="ChEBI" id="CHEBI:59789"/>
        <dbReference type="ChEBI" id="CHEBI:90615"/>
        <dbReference type="ChEBI" id="CHEBI:90616"/>
        <dbReference type="EC" id="2.1.1.72"/>
    </reaction>
</comment>
<feature type="domain" description="N6 adenine-specific DNA methyltransferase N-terminal" evidence="9">
    <location>
        <begin position="18"/>
        <end position="154"/>
    </location>
</feature>
<dbReference type="PANTHER" id="PTHR42933">
    <property type="entry name" value="SLR6095 PROTEIN"/>
    <property type="match status" value="1"/>
</dbReference>
<evidence type="ECO:0000259" key="9">
    <source>
        <dbReference type="Pfam" id="PF12161"/>
    </source>
</evidence>
<keyword evidence="3 10" id="KW-0489">Methyltransferase</keyword>
<dbReference type="GO" id="GO:0008168">
    <property type="term" value="F:methyltransferase activity"/>
    <property type="evidence" value="ECO:0007669"/>
    <property type="project" value="UniProtKB-KW"/>
</dbReference>
<dbReference type="PRINTS" id="PR00507">
    <property type="entry name" value="N12N6MTFRASE"/>
</dbReference>
<dbReference type="RefSeq" id="WP_306001585.1">
    <property type="nucleotide sequence ID" value="NZ_JASNFN010000036.1"/>
</dbReference>
<name>A0ABT9IHJ5_9ACTN</name>
<evidence type="ECO:0000313" key="10">
    <source>
        <dbReference type="EMBL" id="MDP5185053.1"/>
    </source>
</evidence>
<evidence type="ECO:0000256" key="5">
    <source>
        <dbReference type="ARBA" id="ARBA00022691"/>
    </source>
</evidence>
<dbReference type="PANTHER" id="PTHR42933:SF4">
    <property type="entry name" value="TYPE I RESTRICTION ENZYME ECOKI METHYLASE SUBUNIT"/>
    <property type="match status" value="1"/>
</dbReference>
<dbReference type="Pfam" id="PF12161">
    <property type="entry name" value="HsdM_N"/>
    <property type="match status" value="1"/>
</dbReference>
<dbReference type="GO" id="GO:0032259">
    <property type="term" value="P:methylation"/>
    <property type="evidence" value="ECO:0007669"/>
    <property type="project" value="UniProtKB-KW"/>
</dbReference>
<comment type="similarity">
    <text evidence="1">Belongs to the N(4)/N(6)-methyltransferase family.</text>
</comment>
<dbReference type="InterPro" id="IPR029063">
    <property type="entry name" value="SAM-dependent_MTases_sf"/>
</dbReference>
<dbReference type="SUPFAM" id="SSF53335">
    <property type="entry name" value="S-adenosyl-L-methionine-dependent methyltransferases"/>
    <property type="match status" value="1"/>
</dbReference>
<dbReference type="Gene3D" id="3.40.50.150">
    <property type="entry name" value="Vaccinia Virus protein VP39"/>
    <property type="match status" value="1"/>
</dbReference>
<gene>
    <name evidence="10" type="ORF">QOZ88_20670</name>
</gene>
<evidence type="ECO:0000313" key="11">
    <source>
        <dbReference type="Proteomes" id="UP001233673"/>
    </source>
</evidence>
<dbReference type="Proteomes" id="UP001233673">
    <property type="component" value="Unassembled WGS sequence"/>
</dbReference>
<dbReference type="InterPro" id="IPR022749">
    <property type="entry name" value="D12N6_MeTrfase_N"/>
</dbReference>
<keyword evidence="5" id="KW-0949">S-adenosyl-L-methionine</keyword>
<dbReference type="InterPro" id="IPR003356">
    <property type="entry name" value="DNA_methylase_A-5"/>
</dbReference>
<evidence type="ECO:0000256" key="6">
    <source>
        <dbReference type="ARBA" id="ARBA00022747"/>
    </source>
</evidence>
<dbReference type="InterPro" id="IPR002052">
    <property type="entry name" value="DNA_methylase_N6_adenine_CS"/>
</dbReference>
<reference evidence="11" key="1">
    <citation type="submission" date="2023-05" db="EMBL/GenBank/DDBJ databases">
        <title>Draft genome of Pseudofrankia sp. BMG5.37.</title>
        <authorList>
            <person name="Gtari M."/>
            <person name="Ghodhbane F."/>
            <person name="Sbissi I."/>
        </authorList>
    </citation>
    <scope>NUCLEOTIDE SEQUENCE [LARGE SCALE GENOMIC DNA]</scope>
    <source>
        <strain evidence="11">BMG 814</strain>
    </source>
</reference>
<dbReference type="InterPro" id="IPR051537">
    <property type="entry name" value="DNA_Adenine_Mtase"/>
</dbReference>
<feature type="domain" description="DNA methylase adenine-specific" evidence="8">
    <location>
        <begin position="176"/>
        <end position="476"/>
    </location>
</feature>
<dbReference type="Gene3D" id="1.20.1260.30">
    <property type="match status" value="1"/>
</dbReference>
<sequence length="509" mass="56715">MVRRAAAPRKFETQGDLNRYIKGICNILRRDKAKGARLYVAELTWMLYLNALDVKEAEEEAMAKAVGASFTPTLEAPYRWRDWAATPDAAGNGEHRASLASGAMGEFLAFVNDELFPYLRSLGKKPNATARQRVTALIFGNKDSTVLESETTLLDALDSVDVLGRSEVSQQHLFTISQAFEGLLPFLGEKKNDGGQFFTPREVARVMVQVVNPRLGKTVYDPCAGTAGFLIEAYKHLILQGPAPTELESLRRDVLWGREYANEALPITLANMILHDIETPRIWHGNTLTGVATSDHLWQDAPAQYDYILTNPPFGSKEGKDAQAHFAYKIAKAQVLFLQHIVDSLAPGGTCGMVIDEGVMFQTITASVQTKRKLLNECDLFCVVSLPKGVFVNAGAGVKTNILFFKKGQSTERVWYYDLSDRKVNKSNPLTRDDFDDFLYRVALDADDPERVSDRSWFVDIDSIKSRTYDLKAINPTANDRSDPRTTSELLDELKESRDIMETALAAIT</sequence>
<organism evidence="10 11">
    <name type="scientific">Blastococcus carthaginiensis</name>
    <dbReference type="NCBI Taxonomy" id="3050034"/>
    <lineage>
        <taxon>Bacteria</taxon>
        <taxon>Bacillati</taxon>
        <taxon>Actinomycetota</taxon>
        <taxon>Actinomycetes</taxon>
        <taxon>Geodermatophilales</taxon>
        <taxon>Geodermatophilaceae</taxon>
        <taxon>Blastococcus</taxon>
    </lineage>
</organism>
<keyword evidence="6" id="KW-0680">Restriction system</keyword>
<evidence type="ECO:0000256" key="1">
    <source>
        <dbReference type="ARBA" id="ARBA00006594"/>
    </source>
</evidence>
<accession>A0ABT9IHJ5</accession>
<evidence type="ECO:0000256" key="7">
    <source>
        <dbReference type="ARBA" id="ARBA00047942"/>
    </source>
</evidence>
<evidence type="ECO:0000259" key="8">
    <source>
        <dbReference type="Pfam" id="PF02384"/>
    </source>
</evidence>
<keyword evidence="11" id="KW-1185">Reference proteome</keyword>
<dbReference type="InterPro" id="IPR038333">
    <property type="entry name" value="T1MK-like_N_sf"/>
</dbReference>
<keyword evidence="4" id="KW-0808">Transferase</keyword>
<evidence type="ECO:0000256" key="3">
    <source>
        <dbReference type="ARBA" id="ARBA00022603"/>
    </source>
</evidence>
<dbReference type="PROSITE" id="PS00092">
    <property type="entry name" value="N6_MTASE"/>
    <property type="match status" value="1"/>
</dbReference>
<proteinExistence type="inferred from homology"/>
<comment type="caution">
    <text evidence="10">The sequence shown here is derived from an EMBL/GenBank/DDBJ whole genome shotgun (WGS) entry which is preliminary data.</text>
</comment>
<protein>
    <recommendedName>
        <fullName evidence="2">site-specific DNA-methyltransferase (adenine-specific)</fullName>
        <ecNumber evidence="2">2.1.1.72</ecNumber>
    </recommendedName>
</protein>
<evidence type="ECO:0000256" key="4">
    <source>
        <dbReference type="ARBA" id="ARBA00022679"/>
    </source>
</evidence>
<dbReference type="EMBL" id="JASNFN010000036">
    <property type="protein sequence ID" value="MDP5185053.1"/>
    <property type="molecule type" value="Genomic_DNA"/>
</dbReference>
<dbReference type="EC" id="2.1.1.72" evidence="2"/>
<evidence type="ECO:0000256" key="2">
    <source>
        <dbReference type="ARBA" id="ARBA00011900"/>
    </source>
</evidence>